<dbReference type="InterPro" id="IPR005174">
    <property type="entry name" value="KIB1-4_b-propeller"/>
</dbReference>
<name>A0A3B6PR29_WHEAT</name>
<dbReference type="Gramene" id="TraesCAD_scaffold_028787_01G000300.1">
    <property type="protein sequence ID" value="TraesCAD_scaffold_028787_01G000300.1"/>
    <property type="gene ID" value="TraesCAD_scaffold_028787_01G000300"/>
</dbReference>
<dbReference type="Gene3D" id="1.20.1280.50">
    <property type="match status" value="1"/>
</dbReference>
<sequence>MAALSSCRTAMATLLRWLWFRLSGPSKKAGMALRIPRLLRHAAPIKESPWPDLPPELLGLVLVRTLSHSDRVHIRAVCHSWRSSAQLQPPPPLLPWFAFRDGTFLSLADGTVHRLPVPGYNDVSYRVSTGSMFFLVHEHGHQEGRWCSLMDPFSGEITPLPINPGHLDLRNLRDIRKVVPGRVVAVLTRTKRNSKNVTVFAGGPQGTMTMEWAPPVNSHAADIATFQGKLYVLTAERDHQPELHVLDVGDEGIRSVQRIGGTPRDDGEVYQFYYYLVPSGSRLLLVRRIADAEPVGVTRFDVFQAVDLSGGRGRWSRVDTLMGHALFVSQSCSRSALADGQSCGGAREDCIYFMSELVGIGNIPQDFLHSGVYNLKEQTVARLPYETSALSVAGLWGPWSPNLAFPARSLS</sequence>
<dbReference type="AlphaFoldDB" id="A0A3B6PR29"/>
<evidence type="ECO:0000313" key="3">
    <source>
        <dbReference type="Proteomes" id="UP000019116"/>
    </source>
</evidence>
<accession>A0A3B6PR29</accession>
<dbReference type="Gramene" id="TraesLAC6B03G03532440.1">
    <property type="protein sequence ID" value="TraesLAC6B03G03532440.1.CDS1"/>
    <property type="gene ID" value="TraesLAC6B03G03532440"/>
</dbReference>
<reference evidence="2" key="2">
    <citation type="submission" date="2018-10" db="UniProtKB">
        <authorList>
            <consortium name="EnsemblPlants"/>
        </authorList>
    </citation>
    <scope>IDENTIFICATION</scope>
</reference>
<dbReference type="Gramene" id="TraesCS6B02G312400.1">
    <property type="protein sequence ID" value="TraesCS6B02G312400.1.cds1"/>
    <property type="gene ID" value="TraesCS6B02G312400"/>
</dbReference>
<dbReference type="KEGG" id="taes:123134432"/>
<gene>
    <name evidence="2" type="primary">LOC123134432</name>
</gene>
<dbReference type="Gramene" id="TraesROB_scaffold_071099_01G000300.1">
    <property type="protein sequence ID" value="TraesROB_scaffold_071099_01G000300.1"/>
    <property type="gene ID" value="TraesROB_scaffold_071099_01G000300"/>
</dbReference>
<dbReference type="OMA" id="YFMSELV"/>
<dbReference type="EnsemblPlants" id="TraesCS6B02G312400.1">
    <property type="protein sequence ID" value="TraesCS6B02G312400.1.cds1"/>
    <property type="gene ID" value="TraesCS6B02G312400"/>
</dbReference>
<dbReference type="Gramene" id="TraesCLE_scaffold_013520_01G000200.1">
    <property type="protein sequence ID" value="TraesCLE_scaffold_013520_01G000200.1"/>
    <property type="gene ID" value="TraesCLE_scaffold_013520_01G000200"/>
</dbReference>
<dbReference type="Gramene" id="TraesJUL6B03G03608070.1">
    <property type="protein sequence ID" value="TraesJUL6B03G03608070.1.CDS1"/>
    <property type="gene ID" value="TraesJUL6B03G03608070"/>
</dbReference>
<dbReference type="PANTHER" id="PTHR33110:SF78">
    <property type="entry name" value="OS06G0148900 PROTEIN"/>
    <property type="match status" value="1"/>
</dbReference>
<protein>
    <recommendedName>
        <fullName evidence="1">KIB1-4 beta-propeller domain-containing protein</fullName>
    </recommendedName>
</protein>
<dbReference type="Gramene" id="TraesNOR6B03G03613720.1">
    <property type="protein sequence ID" value="TraesNOR6B03G03613720.1.CDS1"/>
    <property type="gene ID" value="TraesNOR6B03G03613720"/>
</dbReference>
<evidence type="ECO:0000313" key="2">
    <source>
        <dbReference type="EnsemblPlants" id="TraesCS6B02G312400.1.cds1"/>
    </source>
</evidence>
<dbReference type="InterPro" id="IPR036047">
    <property type="entry name" value="F-box-like_dom_sf"/>
</dbReference>
<proteinExistence type="predicted"/>
<dbReference type="Gramene" id="TraesSYM6B03G03519780.1">
    <property type="protein sequence ID" value="TraesSYM6B03G03519780.1.CDS1"/>
    <property type="gene ID" value="TraesSYM6B03G03519780"/>
</dbReference>
<dbReference type="Gramene" id="TraesCS6B03G0896400.1">
    <property type="protein sequence ID" value="TraesCS6B03G0896400.1.CDS1"/>
    <property type="gene ID" value="TraesCS6B03G0896400"/>
</dbReference>
<dbReference type="Proteomes" id="UP000019116">
    <property type="component" value="Chromosome 6B"/>
</dbReference>
<dbReference type="CDD" id="cd09917">
    <property type="entry name" value="F-box_SF"/>
    <property type="match status" value="1"/>
</dbReference>
<evidence type="ECO:0000259" key="1">
    <source>
        <dbReference type="Pfam" id="PF03478"/>
    </source>
</evidence>
<dbReference type="PANTHER" id="PTHR33110">
    <property type="entry name" value="F-BOX/KELCH-REPEAT PROTEIN-RELATED"/>
    <property type="match status" value="1"/>
</dbReference>
<dbReference type="Pfam" id="PF03478">
    <property type="entry name" value="Beta-prop_KIB1-4"/>
    <property type="match status" value="1"/>
</dbReference>
<dbReference type="SUPFAM" id="SSF81383">
    <property type="entry name" value="F-box domain"/>
    <property type="match status" value="1"/>
</dbReference>
<dbReference type="RefSeq" id="XP_044409620.1">
    <property type="nucleotide sequence ID" value="XM_044553685.1"/>
</dbReference>
<keyword evidence="3" id="KW-1185">Reference proteome</keyword>
<dbReference type="OrthoDB" id="589984at2759"/>
<feature type="domain" description="KIB1-4 beta-propeller" evidence="1">
    <location>
        <begin position="104"/>
        <end position="374"/>
    </location>
</feature>
<dbReference type="GeneID" id="123134432"/>
<reference evidence="2" key="1">
    <citation type="submission" date="2018-08" db="EMBL/GenBank/DDBJ databases">
        <authorList>
            <person name="Rossello M."/>
        </authorList>
    </citation>
    <scope>NUCLEOTIDE SEQUENCE [LARGE SCALE GENOMIC DNA]</scope>
    <source>
        <strain evidence="2">cv. Chinese Spring</strain>
    </source>
</reference>
<organism evidence="2">
    <name type="scientific">Triticum aestivum</name>
    <name type="common">Wheat</name>
    <dbReference type="NCBI Taxonomy" id="4565"/>
    <lineage>
        <taxon>Eukaryota</taxon>
        <taxon>Viridiplantae</taxon>
        <taxon>Streptophyta</taxon>
        <taxon>Embryophyta</taxon>
        <taxon>Tracheophyta</taxon>
        <taxon>Spermatophyta</taxon>
        <taxon>Magnoliopsida</taxon>
        <taxon>Liliopsida</taxon>
        <taxon>Poales</taxon>
        <taxon>Poaceae</taxon>
        <taxon>BOP clade</taxon>
        <taxon>Pooideae</taxon>
        <taxon>Triticodae</taxon>
        <taxon>Triticeae</taxon>
        <taxon>Triticinae</taxon>
        <taxon>Triticum</taxon>
    </lineage>
</organism>